<dbReference type="EMBL" id="JACAZH010000017">
    <property type="protein sequence ID" value="KAF7348112.1"/>
    <property type="molecule type" value="Genomic_DNA"/>
</dbReference>
<name>A0A8H6XXG8_9AGAR</name>
<evidence type="ECO:0000313" key="1">
    <source>
        <dbReference type="EMBL" id="KAF7348112.1"/>
    </source>
</evidence>
<dbReference type="SUPFAM" id="SSF54909">
    <property type="entry name" value="Dimeric alpha+beta barrel"/>
    <property type="match status" value="1"/>
</dbReference>
<gene>
    <name evidence="1" type="ORF">MSAN_01763800</name>
</gene>
<dbReference type="OrthoDB" id="3830579at2759"/>
<evidence type="ECO:0000313" key="2">
    <source>
        <dbReference type="Proteomes" id="UP000623467"/>
    </source>
</evidence>
<proteinExistence type="predicted"/>
<dbReference type="AlphaFoldDB" id="A0A8H6XXG8"/>
<protein>
    <recommendedName>
        <fullName evidence="3">ABM domain-containing protein</fullName>
    </recommendedName>
</protein>
<evidence type="ECO:0008006" key="3">
    <source>
        <dbReference type="Google" id="ProtNLM"/>
    </source>
</evidence>
<reference evidence="1" key="1">
    <citation type="submission" date="2020-05" db="EMBL/GenBank/DDBJ databases">
        <title>Mycena genomes resolve the evolution of fungal bioluminescence.</title>
        <authorList>
            <person name="Tsai I.J."/>
        </authorList>
    </citation>
    <scope>NUCLEOTIDE SEQUENCE</scope>
    <source>
        <strain evidence="1">160909Yilan</strain>
    </source>
</reference>
<accession>A0A8H6XXG8</accession>
<keyword evidence="2" id="KW-1185">Reference proteome</keyword>
<comment type="caution">
    <text evidence="1">The sequence shown here is derived from an EMBL/GenBank/DDBJ whole genome shotgun (WGS) entry which is preliminary data.</text>
</comment>
<sequence length="179" mass="19491">MPAIEISTFPLSDSATPELFKEPLEAIKGIDGHISSYYGLQTENNKTAYFVSVWETYAHREKLIGDPKYAGLLEKLKTAITGPPYPPPHRLLRRLHADAAKLTALEEELVKGFDAAAGARKPCVYGQSAEDKTKFYIISGWDSLEAHQAVVAGGSLTPLVAPILAIAEFSQGHATLQKQ</sequence>
<dbReference type="InterPro" id="IPR011008">
    <property type="entry name" value="Dimeric_a/b-barrel"/>
</dbReference>
<dbReference type="Proteomes" id="UP000623467">
    <property type="component" value="Unassembled WGS sequence"/>
</dbReference>
<dbReference type="Gene3D" id="3.30.70.100">
    <property type="match status" value="2"/>
</dbReference>
<organism evidence="1 2">
    <name type="scientific">Mycena sanguinolenta</name>
    <dbReference type="NCBI Taxonomy" id="230812"/>
    <lineage>
        <taxon>Eukaryota</taxon>
        <taxon>Fungi</taxon>
        <taxon>Dikarya</taxon>
        <taxon>Basidiomycota</taxon>
        <taxon>Agaricomycotina</taxon>
        <taxon>Agaricomycetes</taxon>
        <taxon>Agaricomycetidae</taxon>
        <taxon>Agaricales</taxon>
        <taxon>Marasmiineae</taxon>
        <taxon>Mycenaceae</taxon>
        <taxon>Mycena</taxon>
    </lineage>
</organism>